<evidence type="ECO:0000313" key="10">
    <source>
        <dbReference type="Proteomes" id="UP000273154"/>
    </source>
</evidence>
<dbReference type="GO" id="GO:0005737">
    <property type="term" value="C:cytoplasm"/>
    <property type="evidence" value="ECO:0007669"/>
    <property type="project" value="UniProtKB-SubCell"/>
</dbReference>
<feature type="domain" description="OB-fold nucleic acid binding" evidence="8">
    <location>
        <begin position="37"/>
        <end position="117"/>
    </location>
</feature>
<dbReference type="Pfam" id="PF13742">
    <property type="entry name" value="tRNA_anti_2"/>
    <property type="match status" value="1"/>
</dbReference>
<dbReference type="KEGG" id="pcat:Pcatena_08800"/>
<dbReference type="HAMAP" id="MF_00378">
    <property type="entry name" value="Exonuc_7_L"/>
    <property type="match status" value="1"/>
</dbReference>
<dbReference type="GO" id="GO:0009318">
    <property type="term" value="C:exodeoxyribonuclease VII complex"/>
    <property type="evidence" value="ECO:0007669"/>
    <property type="project" value="UniProtKB-UniRule"/>
</dbReference>
<dbReference type="GO" id="GO:0003676">
    <property type="term" value="F:nucleic acid binding"/>
    <property type="evidence" value="ECO:0007669"/>
    <property type="project" value="InterPro"/>
</dbReference>
<dbReference type="OrthoDB" id="9802795at2"/>
<comment type="subunit">
    <text evidence="5">Heterooligomer composed of large and small subunits.</text>
</comment>
<evidence type="ECO:0000256" key="2">
    <source>
        <dbReference type="ARBA" id="ARBA00022722"/>
    </source>
</evidence>
<sequence>MAWTSVDTRGARSVTDVVGGSDALSVTAAVGAAGACVKKLGPMLVTGEVTGFRGPNARSGHCYFEVKDDSSVMSVKVWKGIYAKSGVALKDGLQLEMWGSFDVYSGNGELSFIAKRISVAGEGPLQRQVEALRAKLKAEGLADPARKRPIPRFCTRVAVIGSISGEVIDDVKRTLLRRNKLVEIQVVGARIQGVGAPEDIIRALGIAAAARPDAILLVRGGGSYEELMTFSDESLCRAVAACPVPVITGIGHEPDWPIVDDVSDRRASTPTGAAESVAPALDEIVGSINTRRERLFRAMDVILEQHARAIGQQGLLMQRSMSSRISHESLRVESLASRHCLSDPMTIVSDRETSLLQVEQRLLDALPRSLERKGRELDSLASRLSGVGPRIVRPYEARVGSLAATLDALSPLKVLGRGYAIARDSDGHVVTNASALAPGDAVSVRLGEGSFEAAVTGVSK</sequence>
<evidence type="ECO:0000313" key="9">
    <source>
        <dbReference type="EMBL" id="BBH50293.1"/>
    </source>
</evidence>
<keyword evidence="3 5" id="KW-0378">Hydrolase</keyword>
<keyword evidence="1 5" id="KW-0963">Cytoplasm</keyword>
<dbReference type="NCBIfam" id="TIGR00237">
    <property type="entry name" value="xseA"/>
    <property type="match status" value="1"/>
</dbReference>
<dbReference type="RefSeq" id="WP_126421997.1">
    <property type="nucleotide sequence ID" value="NZ_AP019367.1"/>
</dbReference>
<dbReference type="Pfam" id="PF02601">
    <property type="entry name" value="Exonuc_VII_L"/>
    <property type="match status" value="1"/>
</dbReference>
<feature type="domain" description="Exonuclease VII large subunit C-terminal" evidence="7">
    <location>
        <begin position="142"/>
        <end position="453"/>
    </location>
</feature>
<dbReference type="PANTHER" id="PTHR30008">
    <property type="entry name" value="EXODEOXYRIBONUCLEASE 7 LARGE SUBUNIT"/>
    <property type="match status" value="1"/>
</dbReference>
<comment type="catalytic activity">
    <reaction evidence="5 6">
        <text>Exonucleolytic cleavage in either 5'- to 3'- or 3'- to 5'-direction to yield nucleoside 5'-phosphates.</text>
        <dbReference type="EC" id="3.1.11.6"/>
    </reaction>
</comment>
<organism evidence="9 10">
    <name type="scientific">Parolsenella catena</name>
    <dbReference type="NCBI Taxonomy" id="2003188"/>
    <lineage>
        <taxon>Bacteria</taxon>
        <taxon>Bacillati</taxon>
        <taxon>Actinomycetota</taxon>
        <taxon>Coriobacteriia</taxon>
        <taxon>Coriobacteriales</taxon>
        <taxon>Atopobiaceae</taxon>
        <taxon>Parolsenella</taxon>
    </lineage>
</organism>
<dbReference type="EMBL" id="AP019367">
    <property type="protein sequence ID" value="BBH50293.1"/>
    <property type="molecule type" value="Genomic_DNA"/>
</dbReference>
<dbReference type="InterPro" id="IPR025824">
    <property type="entry name" value="OB-fold_nuc-bd_dom"/>
</dbReference>
<comment type="subcellular location">
    <subcellularLocation>
        <location evidence="5 6">Cytoplasm</location>
    </subcellularLocation>
</comment>
<dbReference type="Proteomes" id="UP000273154">
    <property type="component" value="Chromosome"/>
</dbReference>
<evidence type="ECO:0000259" key="8">
    <source>
        <dbReference type="Pfam" id="PF13742"/>
    </source>
</evidence>
<proteinExistence type="inferred from homology"/>
<gene>
    <name evidence="5 9" type="primary">xseA</name>
    <name evidence="9" type="ORF">Pcatena_08800</name>
</gene>
<reference evidence="10" key="1">
    <citation type="submission" date="2018-11" db="EMBL/GenBank/DDBJ databases">
        <title>Comparative genomics of Parolsenella catena and Libanicoccus massiliensis: Reclassification of Libanicoccus massiliensis as Parolsenella massiliensis comb. nov.</title>
        <authorList>
            <person name="Sakamoto M."/>
            <person name="Ikeyama N."/>
            <person name="Murakami T."/>
            <person name="Mori H."/>
            <person name="Yuki M."/>
            <person name="Ohkuma M."/>
        </authorList>
    </citation>
    <scope>NUCLEOTIDE SEQUENCE [LARGE SCALE GENOMIC DNA]</scope>
    <source>
        <strain evidence="10">JCM 31932</strain>
    </source>
</reference>
<protein>
    <recommendedName>
        <fullName evidence="5">Exodeoxyribonuclease 7 large subunit</fullName>
        <ecNumber evidence="5">3.1.11.6</ecNumber>
    </recommendedName>
    <alternativeName>
        <fullName evidence="5">Exodeoxyribonuclease VII large subunit</fullName>
        <shortName evidence="5">Exonuclease VII large subunit</shortName>
    </alternativeName>
</protein>
<evidence type="ECO:0000256" key="6">
    <source>
        <dbReference type="RuleBase" id="RU004355"/>
    </source>
</evidence>
<dbReference type="GO" id="GO:0008855">
    <property type="term" value="F:exodeoxyribonuclease VII activity"/>
    <property type="evidence" value="ECO:0007669"/>
    <property type="project" value="UniProtKB-UniRule"/>
</dbReference>
<name>A0A3G9JY22_9ACTN</name>
<dbReference type="InterPro" id="IPR020579">
    <property type="entry name" value="Exonuc_VII_lsu_C"/>
</dbReference>
<dbReference type="GeneID" id="88849013"/>
<evidence type="ECO:0000256" key="4">
    <source>
        <dbReference type="ARBA" id="ARBA00022839"/>
    </source>
</evidence>
<comment type="function">
    <text evidence="5">Bidirectionally degrades single-stranded DNA into large acid-insoluble oligonucleotides, which are then degraded further into small acid-soluble oligonucleotides.</text>
</comment>
<dbReference type="InterPro" id="IPR003753">
    <property type="entry name" value="Exonuc_VII_L"/>
</dbReference>
<keyword evidence="2 5" id="KW-0540">Nuclease</keyword>
<keyword evidence="4 5" id="KW-0269">Exonuclease</keyword>
<comment type="similarity">
    <text evidence="5 6">Belongs to the XseA family.</text>
</comment>
<dbReference type="AlphaFoldDB" id="A0A3G9JY22"/>
<dbReference type="PANTHER" id="PTHR30008:SF0">
    <property type="entry name" value="EXODEOXYRIBONUCLEASE 7 LARGE SUBUNIT"/>
    <property type="match status" value="1"/>
</dbReference>
<keyword evidence="10" id="KW-1185">Reference proteome</keyword>
<dbReference type="CDD" id="cd04489">
    <property type="entry name" value="ExoVII_LU_OBF"/>
    <property type="match status" value="1"/>
</dbReference>
<evidence type="ECO:0000256" key="5">
    <source>
        <dbReference type="HAMAP-Rule" id="MF_00378"/>
    </source>
</evidence>
<evidence type="ECO:0000256" key="1">
    <source>
        <dbReference type="ARBA" id="ARBA00022490"/>
    </source>
</evidence>
<evidence type="ECO:0000259" key="7">
    <source>
        <dbReference type="Pfam" id="PF02601"/>
    </source>
</evidence>
<dbReference type="GO" id="GO:0006308">
    <property type="term" value="P:DNA catabolic process"/>
    <property type="evidence" value="ECO:0007669"/>
    <property type="project" value="UniProtKB-UniRule"/>
</dbReference>
<accession>A0A3G9JY22</accession>
<dbReference type="EC" id="3.1.11.6" evidence="5"/>
<evidence type="ECO:0000256" key="3">
    <source>
        <dbReference type="ARBA" id="ARBA00022801"/>
    </source>
</evidence>